<reference evidence="1 2" key="1">
    <citation type="submission" date="2023-11" db="EMBL/GenBank/DDBJ databases">
        <title>Genome sequence of Microbacterium rhizosphaerae KACC 19337.</title>
        <authorList>
            <person name="Choi H."/>
            <person name="Kim S."/>
            <person name="Kim Y."/>
            <person name="Kwon S.-W."/>
            <person name="Heo J."/>
        </authorList>
    </citation>
    <scope>NUCLEOTIDE SEQUENCE [LARGE SCALE GENOMIC DNA]</scope>
    <source>
        <strain evidence="1 2">KACC 19337</strain>
    </source>
</reference>
<accession>A0ABZ0SGV9</accession>
<gene>
    <name evidence="1" type="ORF">SM116_11455</name>
</gene>
<name>A0ABZ0SGV9_9MICO</name>
<organism evidence="1 2">
    <name type="scientific">Microbacterium rhizosphaerae</name>
    <dbReference type="NCBI Taxonomy" id="1678237"/>
    <lineage>
        <taxon>Bacteria</taxon>
        <taxon>Bacillati</taxon>
        <taxon>Actinomycetota</taxon>
        <taxon>Actinomycetes</taxon>
        <taxon>Micrococcales</taxon>
        <taxon>Microbacteriaceae</taxon>
        <taxon>Microbacterium</taxon>
    </lineage>
</organism>
<protein>
    <submittedName>
        <fullName evidence="1">Uncharacterized protein</fullName>
    </submittedName>
</protein>
<proteinExistence type="predicted"/>
<dbReference type="Proteomes" id="UP001323798">
    <property type="component" value="Chromosome"/>
</dbReference>
<keyword evidence="2" id="KW-1185">Reference proteome</keyword>
<evidence type="ECO:0000313" key="1">
    <source>
        <dbReference type="EMBL" id="WPR88394.1"/>
    </source>
</evidence>
<evidence type="ECO:0000313" key="2">
    <source>
        <dbReference type="Proteomes" id="UP001323798"/>
    </source>
</evidence>
<sequence>MAIYNGKRAGAALDEFAATVRRGYVAYMDNWVATRSPWLSAGKSWDPETEEWAAERAQQQARVEREWAAEREDWTAGEAFILDTGEMFDALYAIRDNHADRFTFAADREQTRQWLIPGANGGRVVEVEIRNGPFGRNAYLAGTDQIAPA</sequence>
<dbReference type="RefSeq" id="WP_320941114.1">
    <property type="nucleotide sequence ID" value="NZ_BAABEU010000006.1"/>
</dbReference>
<dbReference type="EMBL" id="CP139368">
    <property type="protein sequence ID" value="WPR88394.1"/>
    <property type="molecule type" value="Genomic_DNA"/>
</dbReference>